<keyword evidence="3" id="KW-0378">Hydrolase</keyword>
<reference evidence="2" key="1">
    <citation type="journal article" date="2014" name="Int. J. Syst. Evol. Microbiol.">
        <title>Complete genome of a new Firmicutes species belonging to the dominant human colonic microbiota ('Ruminococcus bicirculans') reveals two chromosomes and a selective capacity to utilize plant glucans.</title>
        <authorList>
            <consortium name="NISC Comparative Sequencing Program"/>
            <person name="Wegmann U."/>
            <person name="Louis P."/>
            <person name="Goesmann A."/>
            <person name="Henrissat B."/>
            <person name="Duncan S.H."/>
            <person name="Flint H.J."/>
        </authorList>
    </citation>
    <scope>NUCLEOTIDE SEQUENCE</scope>
    <source>
        <strain evidence="2">KCTC 62575</strain>
    </source>
</reference>
<proteinExistence type="predicted"/>
<protein>
    <submittedName>
        <fullName evidence="2 3">Hydrolase</fullName>
    </submittedName>
</protein>
<name>A0A371YS63_9GAMM</name>
<dbReference type="SUPFAM" id="SSF51556">
    <property type="entry name" value="Metallo-dependent hydrolases"/>
    <property type="match status" value="1"/>
</dbReference>
<dbReference type="InterPro" id="IPR006680">
    <property type="entry name" value="Amidohydro-rel"/>
</dbReference>
<comment type="caution">
    <text evidence="3">The sequence shown here is derived from an EMBL/GenBank/DDBJ whole genome shotgun (WGS) entry which is preliminary data.</text>
</comment>
<evidence type="ECO:0000259" key="1">
    <source>
        <dbReference type="Pfam" id="PF04909"/>
    </source>
</evidence>
<dbReference type="RefSeq" id="WP_107007445.1">
    <property type="nucleotide sequence ID" value="NZ_JBHRSF010000008.1"/>
</dbReference>
<sequence>MFAVDAHAHVFSKNDSCIATARYTPDYDASVSEYIAHLDQHQLTHGVLVQPSFFGTDNRVMLQAIAQYPDRLKGIAVVDHVIHINELILLNQQGIVGIRLNLFGKNLPNFSDKAWNTLFNHLSFMNWQVELHAPPAYLVQILPILRSYQLNVVIDHFGRIDPIKGMQDPAYQDFLNMLDVNQHWIKVSAFYRLGQSPENIDVASQAFALLRAKGLLHKLVWGSDWPNTQHESKVSYASVVEAFHKIVPDEQERQQILGQNAQNLYAF</sequence>
<dbReference type="InterPro" id="IPR052358">
    <property type="entry name" value="Aro_Compnd_Degr_Hydrolases"/>
</dbReference>
<reference evidence="2" key="4">
    <citation type="submission" date="2024-09" db="EMBL/GenBank/DDBJ databases">
        <authorList>
            <person name="Sun Q."/>
            <person name="Mori K."/>
        </authorList>
    </citation>
    <scope>NUCLEOTIDE SEQUENCE</scope>
    <source>
        <strain evidence="2">KCTC 62575</strain>
    </source>
</reference>
<dbReference type="InterPro" id="IPR032466">
    <property type="entry name" value="Metal_Hydrolase"/>
</dbReference>
<organism evidence="3 4">
    <name type="scientific">Acinetobacter sichuanensis</name>
    <dbReference type="NCBI Taxonomy" id="2136183"/>
    <lineage>
        <taxon>Bacteria</taxon>
        <taxon>Pseudomonadati</taxon>
        <taxon>Pseudomonadota</taxon>
        <taxon>Gammaproteobacteria</taxon>
        <taxon>Moraxellales</taxon>
        <taxon>Moraxellaceae</taxon>
        <taxon>Acinetobacter</taxon>
    </lineage>
</organism>
<dbReference type="Proteomes" id="UP000240957">
    <property type="component" value="Unassembled WGS sequence"/>
</dbReference>
<accession>A0A371YS63</accession>
<evidence type="ECO:0000313" key="2">
    <source>
        <dbReference type="EMBL" id="MFC2994822.1"/>
    </source>
</evidence>
<dbReference type="PANTHER" id="PTHR35563:SF2">
    <property type="entry name" value="BARREL METAL-DEPENDENT HYDROLASE, PUTATIVE (AFU_ORTHOLOGUE AFUA_1G16240)-RELATED"/>
    <property type="match status" value="1"/>
</dbReference>
<evidence type="ECO:0000313" key="5">
    <source>
        <dbReference type="Proteomes" id="UP001595455"/>
    </source>
</evidence>
<reference evidence="3 4" key="2">
    <citation type="submission" date="2018-08" db="EMBL/GenBank/DDBJ databases">
        <title>The draft genome of Acinetobacter sichuanensis strain WCHAc060041.</title>
        <authorList>
            <person name="Qin J."/>
            <person name="Feng Y."/>
            <person name="Zong Z."/>
        </authorList>
    </citation>
    <scope>NUCLEOTIDE SEQUENCE [LARGE SCALE GENOMIC DNA]</scope>
    <source>
        <strain evidence="3 4">WCHAc060041</strain>
    </source>
</reference>
<dbReference type="PANTHER" id="PTHR35563">
    <property type="entry name" value="BARREL METAL-DEPENDENT HYDROLASE, PUTATIVE (AFU_ORTHOLOGUE AFUA_1G16240)-RELATED"/>
    <property type="match status" value="1"/>
</dbReference>
<evidence type="ECO:0000313" key="3">
    <source>
        <dbReference type="EMBL" id="RFC84317.1"/>
    </source>
</evidence>
<evidence type="ECO:0000313" key="4">
    <source>
        <dbReference type="Proteomes" id="UP000240957"/>
    </source>
</evidence>
<reference evidence="5" key="3">
    <citation type="journal article" date="2019" name="Int. J. Syst. Evol. Microbiol.">
        <title>The Global Catalogue of Microorganisms (GCM) 10K type strain sequencing project: providing services to taxonomists for standard genome sequencing and annotation.</title>
        <authorList>
            <consortium name="The Broad Institute Genomics Platform"/>
            <consortium name="The Broad Institute Genome Sequencing Center for Infectious Disease"/>
            <person name="Wu L."/>
            <person name="Ma J."/>
        </authorList>
    </citation>
    <scope>NUCLEOTIDE SEQUENCE [LARGE SCALE GENOMIC DNA]</scope>
    <source>
        <strain evidence="5">KCTC 62575</strain>
    </source>
</reference>
<dbReference type="EMBL" id="JBHRSF010000008">
    <property type="protein sequence ID" value="MFC2994822.1"/>
    <property type="molecule type" value="Genomic_DNA"/>
</dbReference>
<keyword evidence="5" id="KW-1185">Reference proteome</keyword>
<gene>
    <name evidence="2" type="ORF">ACFODO_05930</name>
    <name evidence="3" type="ORF">C9E89_006495</name>
</gene>
<dbReference type="Pfam" id="PF04909">
    <property type="entry name" value="Amidohydro_2"/>
    <property type="match status" value="1"/>
</dbReference>
<dbReference type="AlphaFoldDB" id="A0A371YS63"/>
<dbReference type="EMBL" id="PYIX02000007">
    <property type="protein sequence ID" value="RFC84317.1"/>
    <property type="molecule type" value="Genomic_DNA"/>
</dbReference>
<dbReference type="Gene3D" id="3.20.20.140">
    <property type="entry name" value="Metal-dependent hydrolases"/>
    <property type="match status" value="1"/>
</dbReference>
<feature type="domain" description="Amidohydrolase-related" evidence="1">
    <location>
        <begin position="4"/>
        <end position="267"/>
    </location>
</feature>
<dbReference type="Proteomes" id="UP001595455">
    <property type="component" value="Unassembled WGS sequence"/>
</dbReference>
<dbReference type="GO" id="GO:0016787">
    <property type="term" value="F:hydrolase activity"/>
    <property type="evidence" value="ECO:0007669"/>
    <property type="project" value="UniProtKB-KW"/>
</dbReference>
<dbReference type="OrthoDB" id="9787654at2"/>